<dbReference type="RefSeq" id="WP_408330459.1">
    <property type="nucleotide sequence ID" value="NZ_JAQQFH010000015.1"/>
</dbReference>
<dbReference type="EMBL" id="JAQQFN010000023">
    <property type="protein sequence ID" value="MFL9886735.1"/>
    <property type="molecule type" value="Genomic_DNA"/>
</dbReference>
<name>A0ABW8ZVA3_9BURK</name>
<reference evidence="1 2" key="1">
    <citation type="journal article" date="2024" name="Chem. Sci.">
        <title>Discovery of megapolipeptins by genome mining of a Burkholderiales bacteria collection.</title>
        <authorList>
            <person name="Paulo B.S."/>
            <person name="Recchia M.J.J."/>
            <person name="Lee S."/>
            <person name="Fergusson C.H."/>
            <person name="Romanowski S.B."/>
            <person name="Hernandez A."/>
            <person name="Krull N."/>
            <person name="Liu D.Y."/>
            <person name="Cavanagh H."/>
            <person name="Bos A."/>
            <person name="Gray C.A."/>
            <person name="Murphy B.T."/>
            <person name="Linington R.G."/>
            <person name="Eustaquio A.S."/>
        </authorList>
    </citation>
    <scope>NUCLEOTIDE SEQUENCE [LARGE SCALE GENOMIC DNA]</scope>
    <source>
        <strain evidence="1 2">RL16-012-BIC-B</strain>
    </source>
</reference>
<proteinExistence type="predicted"/>
<keyword evidence="2" id="KW-1185">Reference proteome</keyword>
<organism evidence="1 2">
    <name type="scientific">Paraburkholderia agricolaris</name>
    <dbReference type="NCBI Taxonomy" id="2152888"/>
    <lineage>
        <taxon>Bacteria</taxon>
        <taxon>Pseudomonadati</taxon>
        <taxon>Pseudomonadota</taxon>
        <taxon>Betaproteobacteria</taxon>
        <taxon>Burkholderiales</taxon>
        <taxon>Burkholderiaceae</taxon>
        <taxon>Paraburkholderia</taxon>
    </lineage>
</organism>
<comment type="caution">
    <text evidence="1">The sequence shown here is derived from an EMBL/GenBank/DDBJ whole genome shotgun (WGS) entry which is preliminary data.</text>
</comment>
<sequence length="148" mass="17117">MFFLPFQAARNSPIGSLQSAKPEIPLRHVRVIFSTRTRRTRKPTLSQLATRDFYAANMASEYVSGPTRSGRPTRRCSRDFDQIITLDSYWLRYSLPWIVGCPTAASELRLYQIQLGIEHQVPVTKRSPVRRRVFSPWLNGRTTGKFEE</sequence>
<evidence type="ECO:0000313" key="1">
    <source>
        <dbReference type="EMBL" id="MFL9886735.1"/>
    </source>
</evidence>
<accession>A0ABW8ZVA3</accession>
<evidence type="ECO:0000313" key="2">
    <source>
        <dbReference type="Proteomes" id="UP001629249"/>
    </source>
</evidence>
<protein>
    <submittedName>
        <fullName evidence="1">Uncharacterized protein</fullName>
    </submittedName>
</protein>
<gene>
    <name evidence="1" type="ORF">PQR66_27090</name>
</gene>
<dbReference type="Proteomes" id="UP001629249">
    <property type="component" value="Unassembled WGS sequence"/>
</dbReference>